<sequence length="40" mass="4766">MELFLYKAWILEPQDSLMNLEEHTKEFPEKEGQVKILNSS</sequence>
<organism evidence="1 2">
    <name type="scientific">Leptospira borgpetersenii serovar Hardjo-bovis str. Sponselee</name>
    <dbReference type="NCBI Taxonomy" id="1303729"/>
    <lineage>
        <taxon>Bacteria</taxon>
        <taxon>Pseudomonadati</taxon>
        <taxon>Spirochaetota</taxon>
        <taxon>Spirochaetia</taxon>
        <taxon>Leptospirales</taxon>
        <taxon>Leptospiraceae</taxon>
        <taxon>Leptospira</taxon>
    </lineage>
</organism>
<dbReference type="AlphaFoldDB" id="M6BU96"/>
<reference evidence="1 2" key="1">
    <citation type="submission" date="2013-01" db="EMBL/GenBank/DDBJ databases">
        <authorList>
            <person name="Harkins D.M."/>
            <person name="Durkin A.S."/>
            <person name="Brinkac L.M."/>
            <person name="Haft D.H."/>
            <person name="Selengut J.D."/>
            <person name="Sanka R."/>
            <person name="DePew J."/>
            <person name="Purushe J."/>
            <person name="Galloway R.L."/>
            <person name="Vinetz J.M."/>
            <person name="Sutton G.G."/>
            <person name="Nierman W.C."/>
            <person name="Fouts D.E."/>
        </authorList>
    </citation>
    <scope>NUCLEOTIDE SEQUENCE [LARGE SCALE GENOMIC DNA]</scope>
    <source>
        <strain evidence="1 2">Sponselee CDC</strain>
    </source>
</reference>
<name>M6BU96_LEPBO</name>
<proteinExistence type="predicted"/>
<dbReference type="EMBL" id="ANMU01000051">
    <property type="protein sequence ID" value="EMJ83129.1"/>
    <property type="molecule type" value="Genomic_DNA"/>
</dbReference>
<dbReference type="PATRIC" id="fig|1218567.3.peg.1273"/>
<evidence type="ECO:0000313" key="2">
    <source>
        <dbReference type="Proteomes" id="UP000011873"/>
    </source>
</evidence>
<protein>
    <submittedName>
        <fullName evidence="1">Uncharacterized protein</fullName>
    </submittedName>
</protein>
<gene>
    <name evidence="1" type="ORF">LEP1GSC016_2379</name>
</gene>
<comment type="caution">
    <text evidence="1">The sequence shown here is derived from an EMBL/GenBank/DDBJ whole genome shotgun (WGS) entry which is preliminary data.</text>
</comment>
<evidence type="ECO:0000313" key="1">
    <source>
        <dbReference type="EMBL" id="EMJ83129.1"/>
    </source>
</evidence>
<accession>M6BU96</accession>
<dbReference type="Proteomes" id="UP000011873">
    <property type="component" value="Unassembled WGS sequence"/>
</dbReference>